<sequence>MSDGLRMHDLGKVSRPTGCGFYLRNGSGQDYIMGVSRKRHAC</sequence>
<dbReference type="Proteomes" id="UP000236305">
    <property type="component" value="Unassembled WGS sequence"/>
</dbReference>
<gene>
    <name evidence="1" type="ORF">BJF96_g2320</name>
</gene>
<dbReference type="EMBL" id="MPSH01000005">
    <property type="protein sequence ID" value="PNH34499.1"/>
    <property type="molecule type" value="Genomic_DNA"/>
</dbReference>
<comment type="caution">
    <text evidence="1">The sequence shown here is derived from an EMBL/GenBank/DDBJ whole genome shotgun (WGS) entry which is preliminary data.</text>
</comment>
<proteinExistence type="predicted"/>
<organism evidence="1 2">
    <name type="scientific">Verticillium dahliae</name>
    <name type="common">Verticillium wilt</name>
    <dbReference type="NCBI Taxonomy" id="27337"/>
    <lineage>
        <taxon>Eukaryota</taxon>
        <taxon>Fungi</taxon>
        <taxon>Dikarya</taxon>
        <taxon>Ascomycota</taxon>
        <taxon>Pezizomycotina</taxon>
        <taxon>Sordariomycetes</taxon>
        <taxon>Hypocreomycetidae</taxon>
        <taxon>Glomerellales</taxon>
        <taxon>Plectosphaerellaceae</taxon>
        <taxon>Verticillium</taxon>
    </lineage>
</organism>
<evidence type="ECO:0000313" key="2">
    <source>
        <dbReference type="Proteomes" id="UP000236305"/>
    </source>
</evidence>
<protein>
    <submittedName>
        <fullName evidence="1">Uncharacterized protein</fullName>
    </submittedName>
</protein>
<reference evidence="1 2" key="1">
    <citation type="submission" date="2017-12" db="EMBL/GenBank/DDBJ databases">
        <title>Comparative genomics yields insights into virulence evolution of Verticillium dahliae.</title>
        <authorList>
            <person name="Fan R."/>
            <person name="Armitage A.D."/>
            <person name="Cascant-Lopez E."/>
            <person name="Sobczyk M."/>
            <person name="Cockerton H.M."/>
            <person name="Harrison R.J."/>
        </authorList>
    </citation>
    <scope>NUCLEOTIDE SEQUENCE [LARGE SCALE GENOMIC DNA]</scope>
    <source>
        <strain evidence="1 2">12008</strain>
    </source>
</reference>
<dbReference type="AlphaFoldDB" id="A0AA44WPM9"/>
<evidence type="ECO:0000313" key="1">
    <source>
        <dbReference type="EMBL" id="PNH34499.1"/>
    </source>
</evidence>
<name>A0AA44WPM9_VERDA</name>
<accession>A0AA44WPM9</accession>